<protein>
    <recommendedName>
        <fullName evidence="3">Antirestriction protein (ArdA)</fullName>
    </recommendedName>
</protein>
<accession>A0A1I0JI61</accession>
<evidence type="ECO:0000313" key="2">
    <source>
        <dbReference type="Proteomes" id="UP000182121"/>
    </source>
</evidence>
<evidence type="ECO:0000313" key="1">
    <source>
        <dbReference type="EMBL" id="SEU09979.1"/>
    </source>
</evidence>
<dbReference type="Proteomes" id="UP000182121">
    <property type="component" value="Unassembled WGS sequence"/>
</dbReference>
<dbReference type="EMBL" id="FOIO01000058">
    <property type="protein sequence ID" value="SEU09979.1"/>
    <property type="molecule type" value="Genomic_DNA"/>
</dbReference>
<dbReference type="AlphaFoldDB" id="A0A1I0JI61"/>
<name>A0A1I0JI61_9FIRM</name>
<gene>
    <name evidence="1" type="ORF">SAMN05216521_105821</name>
</gene>
<comment type="caution">
    <text evidence="1">The sequence shown here is derived from an EMBL/GenBank/DDBJ whole genome shotgun (WGS) entry which is preliminary data.</text>
</comment>
<organism evidence="1 2">
    <name type="scientific">Enterocloster clostridioformis</name>
    <dbReference type="NCBI Taxonomy" id="1531"/>
    <lineage>
        <taxon>Bacteria</taxon>
        <taxon>Bacillati</taxon>
        <taxon>Bacillota</taxon>
        <taxon>Clostridia</taxon>
        <taxon>Lachnospirales</taxon>
        <taxon>Lachnospiraceae</taxon>
        <taxon>Enterocloster</taxon>
    </lineage>
</organism>
<proteinExistence type="predicted"/>
<reference evidence="1 2" key="1">
    <citation type="submission" date="2016-10" db="EMBL/GenBank/DDBJ databases">
        <authorList>
            <person name="Varghese N."/>
            <person name="Submissions S."/>
        </authorList>
    </citation>
    <scope>NUCLEOTIDE SEQUENCE [LARGE SCALE GENOMIC DNA]</scope>
    <source>
        <strain evidence="1 2">NLAE-zl-C196</strain>
    </source>
</reference>
<sequence>MRKPEVYLANKSLLKNRYYGGITLSLPATESAIADAKYRAQIQTGSEYTVDCDSGWPEFLEQIINDTDDLSLEEVNLLAYQISRMDQFQIETLAGAVQLRQEEDIDTPVTMKELINLAHNLGCYEYRPGVLDDRTLGNVALENDLLDTISGLPEDILDLLDAEKVGQEMRRSDMGTYTEAGYIFPNRMPHQEWYDGIHLPDIPDLSRGVISVLLVSLDKPDETGVWLELPATEKEMQGVLKQLGEHSFDNCLIEGSISTAFPYPLAGDEDVEKLNALAQKIQAFPDQRTVAKFKAALELEIRNEIDFALDVAENLDCYDFDPKMYSPAAYAEYLFREAGIDPNDPAFAMFDFMGYGERQMQQAGHIQTAYGMILRNENPFVSKYSQTESIQMGGM</sequence>
<evidence type="ECO:0008006" key="3">
    <source>
        <dbReference type="Google" id="ProtNLM"/>
    </source>
</evidence>
<dbReference type="RefSeq" id="WP_074664019.1">
    <property type="nucleotide sequence ID" value="NZ_FOIO01000058.1"/>
</dbReference>